<sequence>MLALLTCTCVAGMKMQYLNYKSPLIATNALPHQLSAHTVIIYRCLMRFLGNSNMGFW</sequence>
<dbReference type="AlphaFoldDB" id="Q9PGF3"/>
<gene>
    <name evidence="1" type="ordered locus">XF_0349</name>
</gene>
<dbReference type="HOGENOM" id="CLU_2995756_0_0_6"/>
<dbReference type="KEGG" id="xfa:XF_0349"/>
<dbReference type="PIR" id="F82816">
    <property type="entry name" value="F82816"/>
</dbReference>
<name>Q9PGF3_XYLFA</name>
<proteinExistence type="predicted"/>
<evidence type="ECO:0000313" key="2">
    <source>
        <dbReference type="Proteomes" id="UP000000812"/>
    </source>
</evidence>
<protein>
    <submittedName>
        <fullName evidence="1">Uncharacterized protein</fullName>
    </submittedName>
</protein>
<organism evidence="1 2">
    <name type="scientific">Xylella fastidiosa (strain 9a5c)</name>
    <dbReference type="NCBI Taxonomy" id="160492"/>
    <lineage>
        <taxon>Bacteria</taxon>
        <taxon>Pseudomonadati</taxon>
        <taxon>Pseudomonadota</taxon>
        <taxon>Gammaproteobacteria</taxon>
        <taxon>Lysobacterales</taxon>
        <taxon>Lysobacteraceae</taxon>
        <taxon>Xylella</taxon>
    </lineage>
</organism>
<evidence type="ECO:0000313" key="1">
    <source>
        <dbReference type="EMBL" id="AAF83159.1"/>
    </source>
</evidence>
<dbReference type="STRING" id="160492.XF_0349"/>
<dbReference type="Proteomes" id="UP000000812">
    <property type="component" value="Chromosome"/>
</dbReference>
<dbReference type="EMBL" id="AE003849">
    <property type="protein sequence ID" value="AAF83159.1"/>
    <property type="molecule type" value="Genomic_DNA"/>
</dbReference>
<reference evidence="1 2" key="1">
    <citation type="journal article" date="2000" name="Nature">
        <title>The genome sequence of the plant pathogen Xylella fastidiosa.</title>
        <authorList>
            <person name="Simpson A.J."/>
            <person name="Reinach F.C."/>
            <person name="Arruda P."/>
            <person name="Abreu F.A."/>
            <person name="Acencio M."/>
            <person name="Alvarenga R."/>
            <person name="Alves L.M."/>
            <person name="Araya J.E."/>
            <person name="Baia G.S."/>
            <person name="Baptista C.S."/>
            <person name="Barros M.H."/>
            <person name="Bonaccorsi E.D."/>
            <person name="Bordin S."/>
            <person name="Bove J.M."/>
            <person name="Briones M.R."/>
            <person name="Bueno M.R."/>
            <person name="Camargo A.A."/>
            <person name="Camargo L.E."/>
            <person name="Carraro D.M."/>
            <person name="Carrer H."/>
            <person name="Colauto N.B."/>
            <person name="Colombo C."/>
            <person name="Costa F.F."/>
            <person name="Costa M.C."/>
            <person name="Costa-Neto C.M."/>
            <person name="Coutinho L.L."/>
            <person name="Cristofani M."/>
            <person name="Dias-Neto E."/>
            <person name="Docena C."/>
            <person name="El-Dorry H."/>
            <person name="Facincani A.P."/>
            <person name="Ferreira A.J."/>
            <person name="Ferreira V.C."/>
            <person name="Ferro J.A."/>
            <person name="Fraga J.S."/>
            <person name="Franca S.C."/>
            <person name="Franco M.C."/>
            <person name="Frohme M."/>
            <person name="Furlan L.R."/>
            <person name="Garnier M."/>
            <person name="Goldman G.H."/>
            <person name="Goldman M.H."/>
            <person name="Gomes S.L."/>
            <person name="Gruber A."/>
            <person name="Ho P.L."/>
            <person name="Hoheisel J.D."/>
            <person name="Junqueira M.L."/>
            <person name="Kemper E.L."/>
            <person name="Kitajima J.P."/>
            <person name="Krieger J.E."/>
            <person name="Kuramae E.E."/>
            <person name="Laigret F."/>
            <person name="Lambais M.R."/>
            <person name="Leite L.C."/>
            <person name="Lemos E.G."/>
            <person name="Lemos M.V."/>
            <person name="Lopes S.A."/>
            <person name="Lopes C.R."/>
            <person name="Machado J.A."/>
            <person name="Machado M.A."/>
            <person name="Madeira A.M."/>
            <person name="Madeira H.M."/>
            <person name="Marino C.L."/>
            <person name="Marques M.V."/>
            <person name="Martins E.A."/>
            <person name="Martins E.M."/>
            <person name="Matsukuma A.Y."/>
            <person name="Menck C.F."/>
            <person name="Miracca E.C."/>
            <person name="Miyaki C.Y."/>
            <person name="Monteriro-Vitorello C.B."/>
            <person name="Moon D.H."/>
            <person name="Nagai M.A."/>
            <person name="Nascimento A.L."/>
            <person name="Netto L.E."/>
            <person name="Nhani A.Jr."/>
            <person name="Nobrega F.G."/>
            <person name="Nunes L.R."/>
            <person name="Oliveira M.A."/>
            <person name="de Oliveira M.C."/>
            <person name="de Oliveira R.C."/>
            <person name="Palmieri D.A."/>
            <person name="Paris A."/>
            <person name="Peixoto B.R."/>
            <person name="Pereira G.A."/>
            <person name="Pereira H.A.Jr."/>
            <person name="Pesquero J.B."/>
            <person name="Quaggio R.B."/>
            <person name="Roberto P.G."/>
            <person name="Rodrigues V."/>
            <person name="de M Rosa A.J."/>
            <person name="de Rosa V.E.Jr."/>
            <person name="de Sa R.G."/>
            <person name="Santelli R.V."/>
            <person name="Sawasaki H.E."/>
            <person name="da Silva A.C."/>
            <person name="da Silva A.M."/>
            <person name="da Silva F.R."/>
            <person name="da Silva W.A.Jr."/>
            <person name="da Silveira J.F."/>
            <person name="Silvestri M.L."/>
            <person name="Siqueira W.J."/>
            <person name="de Souza A.A."/>
            <person name="de Souza A.P."/>
            <person name="Terenzi M.F."/>
            <person name="Truffi D."/>
            <person name="Tsai S.M."/>
            <person name="Tsuhako M.H."/>
            <person name="Vallada H."/>
            <person name="Van Sluys M.A."/>
            <person name="Verjovski-Almeida S."/>
            <person name="Vettore A.L."/>
            <person name="Zago M.A."/>
            <person name="Zatz M."/>
            <person name="Meidanis J."/>
            <person name="Setubal J.C."/>
        </authorList>
    </citation>
    <scope>NUCLEOTIDE SEQUENCE [LARGE SCALE GENOMIC DNA]</scope>
    <source>
        <strain evidence="1 2">9a5c</strain>
    </source>
</reference>
<accession>Q9PGF3</accession>